<evidence type="ECO:0000313" key="3">
    <source>
        <dbReference type="Proteomes" id="UP000037460"/>
    </source>
</evidence>
<evidence type="ECO:0000313" key="2">
    <source>
        <dbReference type="EMBL" id="KOO34766.1"/>
    </source>
</evidence>
<protein>
    <submittedName>
        <fullName evidence="2">Peroxisomal protein pex19 family protein</fullName>
    </submittedName>
</protein>
<dbReference type="GO" id="GO:0033328">
    <property type="term" value="F:peroxisome membrane targeting sequence binding"/>
    <property type="evidence" value="ECO:0007669"/>
    <property type="project" value="TreeGrafter"/>
</dbReference>
<dbReference type="GO" id="GO:0045046">
    <property type="term" value="P:protein import into peroxisome membrane"/>
    <property type="evidence" value="ECO:0007669"/>
    <property type="project" value="TreeGrafter"/>
</dbReference>
<feature type="region of interest" description="Disordered" evidence="1">
    <location>
        <begin position="15"/>
        <end position="73"/>
    </location>
</feature>
<dbReference type="Pfam" id="PF04614">
    <property type="entry name" value="Pex19"/>
    <property type="match status" value="1"/>
</dbReference>
<dbReference type="InterPro" id="IPR006708">
    <property type="entry name" value="Pex19"/>
</dbReference>
<dbReference type="Gene3D" id="1.20.120.900">
    <property type="entry name" value="Pex19, mPTS binding domain"/>
    <property type="match status" value="1"/>
</dbReference>
<comment type="caution">
    <text evidence="2">The sequence shown here is derived from an EMBL/GenBank/DDBJ whole genome shotgun (WGS) entry which is preliminary data.</text>
</comment>
<dbReference type="AlphaFoldDB" id="A0A0M0K7B2"/>
<evidence type="ECO:0000256" key="1">
    <source>
        <dbReference type="SAM" id="MobiDB-lite"/>
    </source>
</evidence>
<name>A0A0M0K7B2_9EUKA</name>
<dbReference type="PANTHER" id="PTHR12774:SF2">
    <property type="entry name" value="PEROXISOMAL BIOGENESIS FACTOR 19"/>
    <property type="match status" value="1"/>
</dbReference>
<dbReference type="PANTHER" id="PTHR12774">
    <property type="entry name" value="PEROXISOMAL BIOGENESIS FACTOR 19"/>
    <property type="match status" value="1"/>
</dbReference>
<dbReference type="GO" id="GO:0005778">
    <property type="term" value="C:peroxisomal membrane"/>
    <property type="evidence" value="ECO:0007669"/>
    <property type="project" value="TreeGrafter"/>
</dbReference>
<reference evidence="3" key="1">
    <citation type="journal article" date="2015" name="PLoS Genet.">
        <title>Genome Sequence and Transcriptome Analyses of Chrysochromulina tobin: Metabolic Tools for Enhanced Algal Fitness in the Prominent Order Prymnesiales (Haptophyceae).</title>
        <authorList>
            <person name="Hovde B.T."/>
            <person name="Deodato C.R."/>
            <person name="Hunsperger H.M."/>
            <person name="Ryken S.A."/>
            <person name="Yost W."/>
            <person name="Jha R.K."/>
            <person name="Patterson J."/>
            <person name="Monnat R.J. Jr."/>
            <person name="Barlow S.B."/>
            <person name="Starkenburg S.R."/>
            <person name="Cattolico R.A."/>
        </authorList>
    </citation>
    <scope>NUCLEOTIDE SEQUENCE</scope>
    <source>
        <strain evidence="3">CCMP291</strain>
    </source>
</reference>
<accession>A0A0M0K7B2</accession>
<feature type="compositionally biased region" description="Low complexity" evidence="1">
    <location>
        <begin position="29"/>
        <end position="39"/>
    </location>
</feature>
<feature type="region of interest" description="Disordered" evidence="1">
    <location>
        <begin position="93"/>
        <end position="124"/>
    </location>
</feature>
<gene>
    <name evidence="2" type="ORF">Ctob_010656</name>
</gene>
<dbReference type="Proteomes" id="UP000037460">
    <property type="component" value="Unassembled WGS sequence"/>
</dbReference>
<organism evidence="2 3">
    <name type="scientific">Chrysochromulina tobinii</name>
    <dbReference type="NCBI Taxonomy" id="1460289"/>
    <lineage>
        <taxon>Eukaryota</taxon>
        <taxon>Haptista</taxon>
        <taxon>Haptophyta</taxon>
        <taxon>Prymnesiophyceae</taxon>
        <taxon>Prymnesiales</taxon>
        <taxon>Chrysochromulinaceae</taxon>
        <taxon>Chrysochromulina</taxon>
    </lineage>
</organism>
<keyword evidence="3" id="KW-1185">Reference proteome</keyword>
<feature type="compositionally biased region" description="Low complexity" evidence="1">
    <location>
        <begin position="197"/>
        <end position="206"/>
    </location>
</feature>
<sequence length="318" mass="31935">MSSMPTQAELAKLLAEALDDFDAEPTPPASTVAPAAAQLPAPPPLAPEAPLAALRTQGGPAHAQPAAASGGVAQAANLDAQADELAKMLLNGLSVGGGDKSASPEAANSIDDDEQLDRTLRNLAASAEALSNGAGSSGSTAEEEAMLKLLQQLATGLGGSGSADAGGADDGMLDLLQKLSAVVPPAEAARGGGGSSAAGPAVAGPPTRSEADSDAAMEGMLDKLVGQLLSKDVMLEPMRHLHAEFPRYIAANQSSLSAEELARYRKQEALVGDILRAYEESPEDTDRVATLMQQMQACGPPPAEIAGPVADSAGCAVM</sequence>
<dbReference type="InterPro" id="IPR038322">
    <property type="entry name" value="Pex19_C_sf"/>
</dbReference>
<dbReference type="EMBL" id="JWZX01001100">
    <property type="protein sequence ID" value="KOO34766.1"/>
    <property type="molecule type" value="Genomic_DNA"/>
</dbReference>
<feature type="compositionally biased region" description="Low complexity" evidence="1">
    <location>
        <begin position="48"/>
        <end position="73"/>
    </location>
</feature>
<proteinExistence type="predicted"/>
<feature type="region of interest" description="Disordered" evidence="1">
    <location>
        <begin position="186"/>
        <end position="214"/>
    </location>
</feature>
<dbReference type="OrthoDB" id="21292at2759"/>